<sequence>MNDIDEQQRRLIGEALRLLHEEYLQNEPFNDYLDSEEMIRVGSLEFPVSQVTFWLDRDAYYNDLNVWLDETLKEKHASTIKLLKDSKQLAVFFELVDSISRNRIIPFVGAGLCKPMEMPLWKEALMELNAEINITSSNEILQLIDSGDYLIAAEKLAASSSLKVDSFIRTKYRIHSVKGALKELPKIANGCVVTTNFDNAIEKVYEVSGISFDGHMYGKEEHNFFPRLAKGERCLLKLHGDAQNNRTYILTDEQYKRAYGAQIDFKLPLPKALRQIYISSTLLFLGCSLEKDRTLDLFKQVKEGEDYEVPLHFAILPKPVEQSKVREKENLLLSINIQPIWYPDEQHQFVEDILALLSDVSQKRLNLQETERKV</sequence>
<protein>
    <submittedName>
        <fullName evidence="1">SIR2 family protein</fullName>
    </submittedName>
</protein>
<reference evidence="2" key="1">
    <citation type="submission" date="2018-10" db="EMBL/GenBank/DDBJ databases">
        <authorList>
            <person name="Vincent A.T."/>
            <person name="Schiettekatte O."/>
            <person name="Bourhy P."/>
            <person name="Veyrier F.J."/>
            <person name="Picardeau M."/>
        </authorList>
    </citation>
    <scope>NUCLEOTIDE SEQUENCE</scope>
    <source>
        <strain evidence="2">201800281</strain>
    </source>
</reference>
<evidence type="ECO:0000313" key="3">
    <source>
        <dbReference type="Proteomes" id="UP000297394"/>
    </source>
</evidence>
<dbReference type="EMBL" id="RQFM01000010">
    <property type="protein sequence ID" value="TGK88241.1"/>
    <property type="molecule type" value="Genomic_DNA"/>
</dbReference>
<organism evidence="1 3">
    <name type="scientific">Leptospira bourretii</name>
    <dbReference type="NCBI Taxonomy" id="2484962"/>
    <lineage>
        <taxon>Bacteria</taxon>
        <taxon>Pseudomonadati</taxon>
        <taxon>Spirochaetota</taxon>
        <taxon>Spirochaetia</taxon>
        <taxon>Leptospirales</taxon>
        <taxon>Leptospiraceae</taxon>
        <taxon>Leptospira</taxon>
    </lineage>
</organism>
<comment type="caution">
    <text evidence="1">The sequence shown here is derived from an EMBL/GenBank/DDBJ whole genome shotgun (WGS) entry which is preliminary data.</text>
</comment>
<dbReference type="EMBL" id="RQFL01000031">
    <property type="protein sequence ID" value="TGK88891.1"/>
    <property type="molecule type" value="Genomic_DNA"/>
</dbReference>
<dbReference type="RefSeq" id="WP_135747593.1">
    <property type="nucleotide sequence ID" value="NZ_RQFL01000031.1"/>
</dbReference>
<dbReference type="Proteomes" id="UP000297918">
    <property type="component" value="Unassembled WGS sequence"/>
</dbReference>
<dbReference type="OrthoDB" id="1688888at2"/>
<accession>A0A4R9IIG6</accession>
<dbReference type="InterPro" id="IPR029035">
    <property type="entry name" value="DHS-like_NAD/FAD-binding_dom"/>
</dbReference>
<evidence type="ECO:0000313" key="2">
    <source>
        <dbReference type="EMBL" id="TGK88891.1"/>
    </source>
</evidence>
<dbReference type="Pfam" id="PF13289">
    <property type="entry name" value="SIR2_2"/>
    <property type="match status" value="1"/>
</dbReference>
<dbReference type="Proteomes" id="UP000297394">
    <property type="component" value="Unassembled WGS sequence"/>
</dbReference>
<proteinExistence type="predicted"/>
<dbReference type="SUPFAM" id="SSF52467">
    <property type="entry name" value="DHS-like NAD/FAD-binding domain"/>
    <property type="match status" value="1"/>
</dbReference>
<keyword evidence="4" id="KW-1185">Reference proteome</keyword>
<evidence type="ECO:0000313" key="1">
    <source>
        <dbReference type="EMBL" id="TGK88241.1"/>
    </source>
</evidence>
<gene>
    <name evidence="1" type="ORF">EHQ23_05225</name>
    <name evidence="2" type="ORF">EHQ26_17750</name>
</gene>
<reference evidence="1 3" key="2">
    <citation type="journal article" date="2019" name="PLoS Negl. Trop. Dis.">
        <title>Revisiting the worldwide diversity of Leptospira species in the environment.</title>
        <authorList>
            <person name="Vincent A.T."/>
            <person name="Schiettekatte O."/>
            <person name="Bourhy P."/>
            <person name="Veyrier F.J."/>
            <person name="Picardeau M."/>
        </authorList>
    </citation>
    <scope>NUCLEOTIDE SEQUENCE [LARGE SCALE GENOMIC DNA]</scope>
    <source>
        <strain evidence="1 3">201800280</strain>
        <strain evidence="2">201800281</strain>
    </source>
</reference>
<evidence type="ECO:0000313" key="4">
    <source>
        <dbReference type="Proteomes" id="UP000297918"/>
    </source>
</evidence>
<dbReference type="AlphaFoldDB" id="A0A4R9IIG6"/>
<name>A0A4R9IIG6_9LEPT</name>